<evidence type="ECO:0000256" key="1">
    <source>
        <dbReference type="SAM" id="SignalP"/>
    </source>
</evidence>
<reference evidence="2" key="1">
    <citation type="submission" date="2022-03" db="EMBL/GenBank/DDBJ databases">
        <authorList>
            <person name="Sayadi A."/>
        </authorList>
    </citation>
    <scope>NUCLEOTIDE SEQUENCE</scope>
</reference>
<dbReference type="InterPro" id="IPR036574">
    <property type="entry name" value="Scorpion_toxin-like_sf"/>
</dbReference>
<keyword evidence="1" id="KW-0732">Signal</keyword>
<gene>
    <name evidence="2" type="ORF">ACAOBT_LOCUS25875</name>
</gene>
<evidence type="ECO:0000313" key="3">
    <source>
        <dbReference type="Proteomes" id="UP001152888"/>
    </source>
</evidence>
<protein>
    <submittedName>
        <fullName evidence="2">Uncharacterized protein</fullName>
    </submittedName>
</protein>
<name>A0A9P0LQX0_ACAOB</name>
<dbReference type="SUPFAM" id="SSF57095">
    <property type="entry name" value="Scorpion toxin-like"/>
    <property type="match status" value="1"/>
</dbReference>
<dbReference type="EMBL" id="CAKOFQ010007429">
    <property type="protein sequence ID" value="CAH2000913.1"/>
    <property type="molecule type" value="Genomic_DNA"/>
</dbReference>
<feature type="chain" id="PRO_5040429343" evidence="1">
    <location>
        <begin position="21"/>
        <end position="70"/>
    </location>
</feature>
<evidence type="ECO:0000313" key="2">
    <source>
        <dbReference type="EMBL" id="CAH2000913.1"/>
    </source>
</evidence>
<sequence length="70" mass="7949">MKVLLSVFAVVALMALFVFAEEEEVKPTIFRGFDSDTRTRCIDRDCFELCTNQSAKFGLCILGQCYCVKQ</sequence>
<dbReference type="AlphaFoldDB" id="A0A9P0LQX0"/>
<keyword evidence="3" id="KW-1185">Reference proteome</keyword>
<dbReference type="Proteomes" id="UP001152888">
    <property type="component" value="Unassembled WGS sequence"/>
</dbReference>
<organism evidence="2 3">
    <name type="scientific">Acanthoscelides obtectus</name>
    <name type="common">Bean weevil</name>
    <name type="synonym">Bruchus obtectus</name>
    <dbReference type="NCBI Taxonomy" id="200917"/>
    <lineage>
        <taxon>Eukaryota</taxon>
        <taxon>Metazoa</taxon>
        <taxon>Ecdysozoa</taxon>
        <taxon>Arthropoda</taxon>
        <taxon>Hexapoda</taxon>
        <taxon>Insecta</taxon>
        <taxon>Pterygota</taxon>
        <taxon>Neoptera</taxon>
        <taxon>Endopterygota</taxon>
        <taxon>Coleoptera</taxon>
        <taxon>Polyphaga</taxon>
        <taxon>Cucujiformia</taxon>
        <taxon>Chrysomeloidea</taxon>
        <taxon>Chrysomelidae</taxon>
        <taxon>Bruchinae</taxon>
        <taxon>Bruchini</taxon>
        <taxon>Acanthoscelides</taxon>
    </lineage>
</organism>
<feature type="signal peptide" evidence="1">
    <location>
        <begin position="1"/>
        <end position="20"/>
    </location>
</feature>
<accession>A0A9P0LQX0</accession>
<proteinExistence type="predicted"/>
<dbReference type="GO" id="GO:0051707">
    <property type="term" value="P:response to other organism"/>
    <property type="evidence" value="ECO:0007669"/>
    <property type="project" value="UniProtKB-ARBA"/>
</dbReference>
<comment type="caution">
    <text evidence="2">The sequence shown here is derived from an EMBL/GenBank/DDBJ whole genome shotgun (WGS) entry which is preliminary data.</text>
</comment>